<dbReference type="Pfam" id="PF13649">
    <property type="entry name" value="Methyltransf_25"/>
    <property type="match status" value="1"/>
</dbReference>
<keyword evidence="3" id="KW-1185">Reference proteome</keyword>
<evidence type="ECO:0000259" key="1">
    <source>
        <dbReference type="Pfam" id="PF13649"/>
    </source>
</evidence>
<evidence type="ECO:0000313" key="2">
    <source>
        <dbReference type="EMBL" id="QKZ16942.1"/>
    </source>
</evidence>
<keyword evidence="2" id="KW-0489">Methyltransferase</keyword>
<organism evidence="2 3">
    <name type="scientific">Streptomyces chartreusis</name>
    <dbReference type="NCBI Taxonomy" id="1969"/>
    <lineage>
        <taxon>Bacteria</taxon>
        <taxon>Bacillati</taxon>
        <taxon>Actinomycetota</taxon>
        <taxon>Actinomycetes</taxon>
        <taxon>Kitasatosporales</taxon>
        <taxon>Streptomycetaceae</taxon>
        <taxon>Streptomyces</taxon>
    </lineage>
</organism>
<proteinExistence type="predicted"/>
<dbReference type="InterPro" id="IPR041698">
    <property type="entry name" value="Methyltransf_25"/>
</dbReference>
<dbReference type="GO" id="GO:0032259">
    <property type="term" value="P:methylation"/>
    <property type="evidence" value="ECO:0007669"/>
    <property type="project" value="UniProtKB-KW"/>
</dbReference>
<dbReference type="EMBL" id="CP056041">
    <property type="protein sequence ID" value="QKZ16942.1"/>
    <property type="molecule type" value="Genomic_DNA"/>
</dbReference>
<dbReference type="CDD" id="cd02440">
    <property type="entry name" value="AdoMet_MTases"/>
    <property type="match status" value="1"/>
</dbReference>
<accession>A0A7H8T1J9</accession>
<feature type="domain" description="Methyltransferase" evidence="1">
    <location>
        <begin position="59"/>
        <end position="149"/>
    </location>
</feature>
<dbReference type="PANTHER" id="PTHR42912">
    <property type="entry name" value="METHYLTRANSFERASE"/>
    <property type="match status" value="1"/>
</dbReference>
<dbReference type="Gene3D" id="3.40.50.150">
    <property type="entry name" value="Vaccinia Virus protein VP39"/>
    <property type="match status" value="1"/>
</dbReference>
<name>A0A7H8T1J9_STRCX</name>
<dbReference type="InterPro" id="IPR029063">
    <property type="entry name" value="SAM-dependent_MTases_sf"/>
</dbReference>
<dbReference type="AlphaFoldDB" id="A0A7H8T1J9"/>
<sequence length="226" mass="24345">MRAGERRDSDVRHDDQRPPAAVLFDDLGPDYEKAFAHAPAHVSALEWLIERLPPAARTLDVGSGTGRPTAATLVGAGHSVLGVDVSPVMVELAARQVPGAEFRCDDIRELPLDAGSFDGVCVFFSLLQMTRAEQSALMRRLTRALKPGGHLVLATVPADVEDVEVVFMGRRVLATSFAEDDLTDMLESAGLTVLSRHATTFTPAHPDAGPEPHLFVHCRRDGTPGH</sequence>
<dbReference type="GO" id="GO:0008168">
    <property type="term" value="F:methyltransferase activity"/>
    <property type="evidence" value="ECO:0007669"/>
    <property type="project" value="UniProtKB-KW"/>
</dbReference>
<protein>
    <submittedName>
        <fullName evidence="2">Class I SAM-dependent methyltransferase</fullName>
    </submittedName>
</protein>
<reference evidence="2 3" key="1">
    <citation type="submission" date="2020-06" db="EMBL/GenBank/DDBJ databases">
        <title>Genome mining for natural products.</title>
        <authorList>
            <person name="Zhang B."/>
            <person name="Shi J."/>
            <person name="Ge H."/>
        </authorList>
    </citation>
    <scope>NUCLEOTIDE SEQUENCE [LARGE SCALE GENOMIC DNA]</scope>
    <source>
        <strain evidence="2 3">NA02069</strain>
    </source>
</reference>
<dbReference type="InterPro" id="IPR050508">
    <property type="entry name" value="Methyltransf_Superfamily"/>
</dbReference>
<dbReference type="RefSeq" id="WP_176574412.1">
    <property type="nucleotide sequence ID" value="NZ_CBDRGH010000028.1"/>
</dbReference>
<evidence type="ECO:0000313" key="3">
    <source>
        <dbReference type="Proteomes" id="UP000509418"/>
    </source>
</evidence>
<keyword evidence="2" id="KW-0808">Transferase</keyword>
<dbReference type="Proteomes" id="UP000509418">
    <property type="component" value="Chromosome"/>
</dbReference>
<gene>
    <name evidence="2" type="ORF">HUT05_05900</name>
</gene>
<dbReference type="SUPFAM" id="SSF53335">
    <property type="entry name" value="S-adenosyl-L-methionine-dependent methyltransferases"/>
    <property type="match status" value="1"/>
</dbReference>